<feature type="region of interest" description="Disordered" evidence="1">
    <location>
        <begin position="1229"/>
        <end position="1277"/>
    </location>
</feature>
<dbReference type="EMBL" id="CDMZ01000412">
    <property type="protein sequence ID" value="CEM13781.1"/>
    <property type="molecule type" value="Genomic_DNA"/>
</dbReference>
<feature type="transmembrane region" description="Helical" evidence="2">
    <location>
        <begin position="1463"/>
        <end position="1485"/>
    </location>
</feature>
<name>A0A0G4FJ32_9ALVE</name>
<feature type="compositionally biased region" description="Polar residues" evidence="1">
    <location>
        <begin position="880"/>
        <end position="899"/>
    </location>
</feature>
<feature type="compositionally biased region" description="Basic and acidic residues" evidence="1">
    <location>
        <begin position="36"/>
        <end position="55"/>
    </location>
</feature>
<keyword evidence="2" id="KW-1133">Transmembrane helix</keyword>
<feature type="compositionally biased region" description="Basic residues" evidence="1">
    <location>
        <begin position="914"/>
        <end position="925"/>
    </location>
</feature>
<feature type="compositionally biased region" description="Basic and acidic residues" evidence="1">
    <location>
        <begin position="861"/>
        <end position="877"/>
    </location>
</feature>
<feature type="region of interest" description="Disordered" evidence="1">
    <location>
        <begin position="1"/>
        <end position="62"/>
    </location>
</feature>
<reference evidence="3" key="1">
    <citation type="submission" date="2014-11" db="EMBL/GenBank/DDBJ databases">
        <authorList>
            <person name="Otto D Thomas"/>
            <person name="Naeem Raeece"/>
        </authorList>
    </citation>
    <scope>NUCLEOTIDE SEQUENCE</scope>
</reference>
<feature type="region of interest" description="Disordered" evidence="1">
    <location>
        <begin position="1369"/>
        <end position="1403"/>
    </location>
</feature>
<protein>
    <recommendedName>
        <fullName evidence="4">Transmembrane protein</fullName>
    </recommendedName>
</protein>
<accession>A0A0G4FJ32</accession>
<feature type="compositionally biased region" description="Pro residues" evidence="1">
    <location>
        <begin position="1260"/>
        <end position="1273"/>
    </location>
</feature>
<feature type="region of interest" description="Disordered" evidence="1">
    <location>
        <begin position="1160"/>
        <end position="1214"/>
    </location>
</feature>
<feature type="region of interest" description="Disordered" evidence="1">
    <location>
        <begin position="304"/>
        <end position="326"/>
    </location>
</feature>
<feature type="region of interest" description="Disordered" evidence="1">
    <location>
        <begin position="430"/>
        <end position="470"/>
    </location>
</feature>
<keyword evidence="2" id="KW-0812">Transmembrane</keyword>
<evidence type="ECO:0008006" key="4">
    <source>
        <dbReference type="Google" id="ProtNLM"/>
    </source>
</evidence>
<evidence type="ECO:0000256" key="1">
    <source>
        <dbReference type="SAM" id="MobiDB-lite"/>
    </source>
</evidence>
<feature type="region of interest" description="Disordered" evidence="1">
    <location>
        <begin position="861"/>
        <end position="925"/>
    </location>
</feature>
<keyword evidence="2" id="KW-0472">Membrane</keyword>
<feature type="compositionally biased region" description="Low complexity" evidence="1">
    <location>
        <begin position="1235"/>
        <end position="1244"/>
    </location>
</feature>
<feature type="region of interest" description="Disordered" evidence="1">
    <location>
        <begin position="688"/>
        <end position="718"/>
    </location>
</feature>
<proteinExistence type="predicted"/>
<feature type="compositionally biased region" description="Basic and acidic residues" evidence="1">
    <location>
        <begin position="258"/>
        <end position="268"/>
    </location>
</feature>
<feature type="compositionally biased region" description="Low complexity" evidence="1">
    <location>
        <begin position="901"/>
        <end position="912"/>
    </location>
</feature>
<gene>
    <name evidence="3" type="ORF">Cvel_17305</name>
</gene>
<feature type="compositionally biased region" description="Low complexity" evidence="1">
    <location>
        <begin position="1377"/>
        <end position="1393"/>
    </location>
</feature>
<evidence type="ECO:0000256" key="2">
    <source>
        <dbReference type="SAM" id="Phobius"/>
    </source>
</evidence>
<sequence>MRSSLSVAFKDDSSGGAFNLTEDAKSSTEGGQAEAKGGKEEKRTEDKRESEEPFRRPRLLPRNVRREPPPFLILDRILSCTPPIYHSVFLSICMQSSSFAKDSGDFGSSSSSSSAHKEKELPDRFWKERRRLSNIQALSLEEMRDLEGLQFAQELSRQTETSVKFDLPSRQPDPPESLLVGPHRVFTTINKENAQQDNAMDKSVSLLKDSMDRLTRLDMKAFKRRKAASTTSRAELGRMASRQDLGKASSTSLTTTKKQQETDADAKNPKPSGPVATSLCFGGITLSVTSLLMPVLRDLLDEQEKGQKEETPGGGRKGSKDSQIQMDDMTEEVQRDLRGNKNTKILAQLLHVARERLAEMGASDEDAMEAYSPGGATGYLPAFMKTNLENTSANLRTLKQNPFPDLERLGQVATDFWKIPGEEALLRLHTPNDTNQPLSPKGSPHSGKHTTAGRSGSIVSHAAPDGSNRRASLLRRGSVKGAEGLLGLAAAVEGGHFNRDLLPMGTVLLFSLDDETGEMIGAAGEEGEKFEDAQSIQKQKTGIELPNITKAQKTSGDLGNATSPSPADASLPAASSFFLTGTSLIRKAHMKLAVKQKLFEEVDFSQFYEEVKRKEELSARAILDTMKRREIREAAEKELGNVNERLRRARESAEAQSLRTRMAILRKVKLKDSQSCFALRRKQRLRERQFNEDSETRGGVGTKGMRTSQTYIGEGDGEGDRGRLVPAEVIDAADAKLPVSLSRAIMGSAWCLALNSAIFARKFWLSVPHFLGRLVRRQRARRKAAGLMREVLLLPSVVAIVNCMQRFVRRLEAEKTILAQMAAFAAFKAKPRAGSSPGEPTAGALWGDDLTKVTSIFKVNDQAEEKEKEKENEEPTESKNTLSTPQHKSSVMSPPSNALMSPRASPRSSPSPKQIRRPTAGRRRVVAAAPSMKLLKTFQPPVVQGPDGKPKFNPVPEEMRMEFCKEWARERRVLHRAEMRAWWQVMKRREKCIQSLHQMRIRFAEASQRSLAAESLNPFRRFSVSPACAPPVFSQPSFVEGDGNSATGTKGKPSPVTMDEVFQLLLILQDCGNASTAFSIDSVSAHFRRTPESFSKKRLVSQAPQDDAFSLMQGEDQSPVQQCVKAFWKDRKNASDLSHADERARLNRGEIVVPALQARRGSQAGVQLPNIDPAGPPHSHSRRSSADSTRVRRASQQSSVPQAPPLPHGASERLPRISVSAQAVKAALLEGDDGGSPPQGQQARRGTRRGSVIQYADPQENPPGTRPCSPAPLPSANSPAVLAAKRRRRSEAVAAAEAEAAHERLRVLATLPSTKNNQGTTPQEKQRLGELLQSDFESLFPIPKRPDGLRENLLLSGVVRHLLTQKAGGERGHLYKQNSPTRRQSSPQQQIPNATASKGAVRTEDRSTIAKSAAGKGSANTVALEGHAKSVGDLKFASTVEGVLCVQSVVGHLFVFMGVQSTIASTAVAMGSVSTVVIAVIVGIVTGLRYVNTKNAEVNAQSVRRTIQRLQKKGNAGMIHKGSDTGRMSSFDSL</sequence>
<dbReference type="VEuPathDB" id="CryptoDB:Cvel_17305"/>
<organism evidence="3">
    <name type="scientific">Chromera velia CCMP2878</name>
    <dbReference type="NCBI Taxonomy" id="1169474"/>
    <lineage>
        <taxon>Eukaryota</taxon>
        <taxon>Sar</taxon>
        <taxon>Alveolata</taxon>
        <taxon>Colpodellida</taxon>
        <taxon>Chromeraceae</taxon>
        <taxon>Chromera</taxon>
    </lineage>
</organism>
<evidence type="ECO:0000313" key="3">
    <source>
        <dbReference type="EMBL" id="CEM13781.1"/>
    </source>
</evidence>
<feature type="region of interest" description="Disordered" evidence="1">
    <location>
        <begin position="223"/>
        <end position="274"/>
    </location>
</feature>
<feature type="compositionally biased region" description="Low complexity" evidence="1">
    <location>
        <begin position="247"/>
        <end position="257"/>
    </location>
</feature>